<feature type="transmembrane region" description="Helical" evidence="9">
    <location>
        <begin position="493"/>
        <end position="517"/>
    </location>
</feature>
<protein>
    <recommendedName>
        <fullName evidence="9">Potassium-transporting ATPase potassium-binding subunit</fullName>
    </recommendedName>
    <alternativeName>
        <fullName evidence="9">ATP phosphohydrolase [potassium-transporting] A chain</fullName>
    </alternativeName>
    <alternativeName>
        <fullName evidence="9">Potassium-binding and translocating subunit A</fullName>
    </alternativeName>
    <alternativeName>
        <fullName evidence="9">Potassium-translocating ATPase A chain</fullName>
    </alternativeName>
</protein>
<feature type="transmembrane region" description="Helical" evidence="9">
    <location>
        <begin position="299"/>
        <end position="318"/>
    </location>
</feature>
<keyword evidence="8 9" id="KW-0472">Membrane</keyword>
<evidence type="ECO:0000256" key="4">
    <source>
        <dbReference type="ARBA" id="ARBA00022692"/>
    </source>
</evidence>
<evidence type="ECO:0000256" key="5">
    <source>
        <dbReference type="ARBA" id="ARBA00022958"/>
    </source>
</evidence>
<feature type="transmembrane region" description="Helical" evidence="9">
    <location>
        <begin position="384"/>
        <end position="409"/>
    </location>
</feature>
<evidence type="ECO:0000256" key="2">
    <source>
        <dbReference type="ARBA" id="ARBA00022475"/>
    </source>
</evidence>
<evidence type="ECO:0000313" key="10">
    <source>
        <dbReference type="EMBL" id="KIA76763.1"/>
    </source>
</evidence>
<evidence type="ECO:0000256" key="6">
    <source>
        <dbReference type="ARBA" id="ARBA00022989"/>
    </source>
</evidence>
<evidence type="ECO:0000256" key="8">
    <source>
        <dbReference type="ARBA" id="ARBA00023136"/>
    </source>
</evidence>
<dbReference type="GO" id="GO:0005886">
    <property type="term" value="C:plasma membrane"/>
    <property type="evidence" value="ECO:0007669"/>
    <property type="project" value="UniProtKB-SubCell"/>
</dbReference>
<evidence type="ECO:0000256" key="9">
    <source>
        <dbReference type="HAMAP-Rule" id="MF_00275"/>
    </source>
</evidence>
<name>A0A0C1E9J5_9BACT</name>
<dbReference type="PANTHER" id="PTHR30607:SF2">
    <property type="entry name" value="POTASSIUM-TRANSPORTING ATPASE POTASSIUM-BINDING SUBUNIT"/>
    <property type="match status" value="1"/>
</dbReference>
<feature type="transmembrane region" description="Helical" evidence="9">
    <location>
        <begin position="191"/>
        <end position="213"/>
    </location>
</feature>
<comment type="caution">
    <text evidence="10">The sequence shown here is derived from an EMBL/GenBank/DDBJ whole genome shotgun (WGS) entry which is preliminary data.</text>
</comment>
<dbReference type="AlphaFoldDB" id="A0A0C1E9J5"/>
<proteinExistence type="inferred from homology"/>
<keyword evidence="7 9" id="KW-0406">Ion transport</keyword>
<keyword evidence="2 9" id="KW-1003">Cell membrane</keyword>
<dbReference type="EMBL" id="JSAM01000106">
    <property type="protein sequence ID" value="KIA76763.1"/>
    <property type="molecule type" value="Genomic_DNA"/>
</dbReference>
<dbReference type="PATRIC" id="fig|83552.4.peg.2125"/>
<sequence length="577" mass="62185">MPCYIPKNFEKVVGMSIPNGIQILVFLALLLIVTPLLGQYIAAIFSEKDPLMKRVLGRLEDGCYQMGGVDPHLEMTWQEYAKVLGIFNLLGFIFLFFLLLLQGILPLNPQHFPGVSWHLAYNTAISFVTNTNWQSYAGETTLSYLTQMIGLTVQNFLSAATGMATLLVLVRGMTRKMVNTVGNFWCDLVRTIVYLLLPLSIIMAICLVAEGVVQTFSPYVEAIGLEGHEQTIPLGPVASQVAIKQLGTNGGGFFNTNSAHPFENPSAFSNFWEAFAILVIPAATVYAYGIMIGSKKHAWILYVVMLLLWMGGLGLSLYSENLANPILDAFPHLEGKETRFGVANSLLWTVSTTGTSNGSVNAMISSLSPMAGGIAMFNIMLGELIFGGVGVGLCAMLMYTILTVFLSGLMVGRTPEYLGKKIEKQEVKWVMLSVLMPSALILLGSGVSSILPKALSSLSNQGPHGLSEILYAFSSAAGNNGSAFAGLNANTPYYNLVLGTIMLICRISTILPSLAIGGLLAEKKFIPPSIGTFSAESLLFAILLGGIILIVGGLVFFPAFALGPIVEHFLMLKKVSF</sequence>
<evidence type="ECO:0000256" key="3">
    <source>
        <dbReference type="ARBA" id="ARBA00022538"/>
    </source>
</evidence>
<feature type="transmembrane region" description="Helical" evidence="9">
    <location>
        <begin position="271"/>
        <end position="292"/>
    </location>
</feature>
<organism evidence="10 11">
    <name type="scientific">Parachlamydia acanthamoebae</name>
    <dbReference type="NCBI Taxonomy" id="83552"/>
    <lineage>
        <taxon>Bacteria</taxon>
        <taxon>Pseudomonadati</taxon>
        <taxon>Chlamydiota</taxon>
        <taxon>Chlamydiia</taxon>
        <taxon>Parachlamydiales</taxon>
        <taxon>Parachlamydiaceae</taxon>
        <taxon>Parachlamydia</taxon>
    </lineage>
</organism>
<dbReference type="GO" id="GO:0030955">
    <property type="term" value="F:potassium ion binding"/>
    <property type="evidence" value="ECO:0007669"/>
    <property type="project" value="UniProtKB-UniRule"/>
</dbReference>
<dbReference type="InterPro" id="IPR004623">
    <property type="entry name" value="KdpA"/>
</dbReference>
<comment type="similarity">
    <text evidence="9">Belongs to the KdpA family.</text>
</comment>
<gene>
    <name evidence="9 10" type="primary">kdpA</name>
    <name evidence="10" type="ORF">DB43_HK00360</name>
</gene>
<keyword evidence="6 9" id="KW-1133">Transmembrane helix</keyword>
<comment type="subcellular location">
    <subcellularLocation>
        <location evidence="9">Cell membrane</location>
        <topology evidence="9">Multi-pass membrane protein</topology>
    </subcellularLocation>
</comment>
<keyword evidence="5 9" id="KW-0630">Potassium</keyword>
<comment type="subunit">
    <text evidence="9">The system is composed of three essential subunits: KdpA, KdpB and KdpC.</text>
</comment>
<feature type="transmembrane region" description="Helical" evidence="9">
    <location>
        <begin position="83"/>
        <end position="105"/>
    </location>
</feature>
<evidence type="ECO:0000256" key="1">
    <source>
        <dbReference type="ARBA" id="ARBA00022448"/>
    </source>
</evidence>
<comment type="function">
    <text evidence="9">Part of the high-affinity ATP-driven potassium transport (or Kdp) system, which catalyzes the hydrolysis of ATP coupled with the electrogenic transport of potassium into the cytoplasm. This subunit binds the extracellular potassium ions and delivers the ions to the membrane domain of KdpB through an intramembrane tunnel.</text>
</comment>
<accession>A0A0C1E9J5</accession>
<dbReference type="GO" id="GO:0008556">
    <property type="term" value="F:P-type potassium transmembrane transporter activity"/>
    <property type="evidence" value="ECO:0007669"/>
    <property type="project" value="InterPro"/>
</dbReference>
<keyword evidence="3 9" id="KW-0633">Potassium transport</keyword>
<evidence type="ECO:0000313" key="11">
    <source>
        <dbReference type="Proteomes" id="UP000031307"/>
    </source>
</evidence>
<dbReference type="PIRSF" id="PIRSF001294">
    <property type="entry name" value="K_ATPaseA"/>
    <property type="match status" value="1"/>
</dbReference>
<dbReference type="Proteomes" id="UP000031307">
    <property type="component" value="Unassembled WGS sequence"/>
</dbReference>
<dbReference type="PANTHER" id="PTHR30607">
    <property type="entry name" value="POTASSIUM-TRANSPORTING ATPASE A CHAIN"/>
    <property type="match status" value="1"/>
</dbReference>
<dbReference type="NCBIfam" id="TIGR00680">
    <property type="entry name" value="kdpA"/>
    <property type="match status" value="1"/>
</dbReference>
<dbReference type="Pfam" id="PF03814">
    <property type="entry name" value="KdpA"/>
    <property type="match status" value="1"/>
</dbReference>
<feature type="transmembrane region" description="Helical" evidence="9">
    <location>
        <begin position="538"/>
        <end position="562"/>
    </location>
</feature>
<feature type="transmembrane region" description="Helical" evidence="9">
    <location>
        <begin position="429"/>
        <end position="451"/>
    </location>
</feature>
<keyword evidence="10" id="KW-0378">Hydrolase</keyword>
<keyword evidence="1 9" id="KW-0813">Transport</keyword>
<feature type="transmembrane region" description="Helical" evidence="9">
    <location>
        <begin position="148"/>
        <end position="170"/>
    </location>
</feature>
<dbReference type="GO" id="GO:0016787">
    <property type="term" value="F:hydrolase activity"/>
    <property type="evidence" value="ECO:0007669"/>
    <property type="project" value="UniProtKB-KW"/>
</dbReference>
<dbReference type="HAMAP" id="MF_00275">
    <property type="entry name" value="KdpA"/>
    <property type="match status" value="1"/>
</dbReference>
<reference evidence="10 11" key="1">
    <citation type="journal article" date="2014" name="Mol. Biol. Evol.">
        <title>Massive expansion of Ubiquitination-related gene families within the Chlamydiae.</title>
        <authorList>
            <person name="Domman D."/>
            <person name="Collingro A."/>
            <person name="Lagkouvardos I."/>
            <person name="Gehre L."/>
            <person name="Weinmaier T."/>
            <person name="Rattei T."/>
            <person name="Subtil A."/>
            <person name="Horn M."/>
        </authorList>
    </citation>
    <scope>NUCLEOTIDE SEQUENCE [LARGE SCALE GENOMIC DNA]</scope>
    <source>
        <strain evidence="10 11">OEW1</strain>
    </source>
</reference>
<feature type="transmembrane region" description="Helical" evidence="9">
    <location>
        <begin position="20"/>
        <end position="45"/>
    </location>
</feature>
<keyword evidence="4 9" id="KW-0812">Transmembrane</keyword>
<evidence type="ECO:0000256" key="7">
    <source>
        <dbReference type="ARBA" id="ARBA00023065"/>
    </source>
</evidence>